<dbReference type="AlphaFoldDB" id="A0A0K0G3K9"/>
<feature type="signal peptide" evidence="1">
    <location>
        <begin position="1"/>
        <end position="20"/>
    </location>
</feature>
<reference evidence="3" key="2">
    <citation type="submission" date="2015-08" db="UniProtKB">
        <authorList>
            <consortium name="WormBaseParasite"/>
        </authorList>
    </citation>
    <scope>IDENTIFICATION</scope>
</reference>
<reference evidence="2" key="1">
    <citation type="submission" date="2014-07" db="EMBL/GenBank/DDBJ databases">
        <authorList>
            <person name="Martin A.A"/>
            <person name="De Silva N."/>
        </authorList>
    </citation>
    <scope>NUCLEOTIDE SEQUENCE</scope>
</reference>
<keyword evidence="1" id="KW-0732">Signal</keyword>
<name>A0A0K0G3K9_STRVS</name>
<accession>A0A0K0G3K9</accession>
<dbReference type="WBParaSite" id="SVE_1931600.1">
    <property type="protein sequence ID" value="SVE_1931600.1"/>
    <property type="gene ID" value="SVE_1931600"/>
</dbReference>
<feature type="chain" id="PRO_5005330676" evidence="1">
    <location>
        <begin position="21"/>
        <end position="90"/>
    </location>
</feature>
<proteinExistence type="predicted"/>
<sequence length="90" mass="9892">MHFIKYFTIFVLLAVQYSFQDTNTYTSSNVAPTPCNASGCTTKTRVFNATQQSPTDSVARKKRGLFGKMGGKMAIKLLNKAGGKMLSNFL</sequence>
<evidence type="ECO:0000313" key="3">
    <source>
        <dbReference type="WBParaSite" id="SVE_1931600.1"/>
    </source>
</evidence>
<evidence type="ECO:0000256" key="1">
    <source>
        <dbReference type="SAM" id="SignalP"/>
    </source>
</evidence>
<keyword evidence="2" id="KW-1185">Reference proteome</keyword>
<organism evidence="2 3">
    <name type="scientific">Strongyloides venezuelensis</name>
    <name type="common">Threadworm</name>
    <dbReference type="NCBI Taxonomy" id="75913"/>
    <lineage>
        <taxon>Eukaryota</taxon>
        <taxon>Metazoa</taxon>
        <taxon>Ecdysozoa</taxon>
        <taxon>Nematoda</taxon>
        <taxon>Chromadorea</taxon>
        <taxon>Rhabditida</taxon>
        <taxon>Tylenchina</taxon>
        <taxon>Panagrolaimomorpha</taxon>
        <taxon>Strongyloidoidea</taxon>
        <taxon>Strongyloididae</taxon>
        <taxon>Strongyloides</taxon>
    </lineage>
</organism>
<protein>
    <submittedName>
        <fullName evidence="3">Uncharacterized protein</fullName>
    </submittedName>
</protein>
<evidence type="ECO:0000313" key="2">
    <source>
        <dbReference type="Proteomes" id="UP000035680"/>
    </source>
</evidence>
<dbReference type="Proteomes" id="UP000035680">
    <property type="component" value="Unassembled WGS sequence"/>
</dbReference>